<feature type="non-terminal residue" evidence="3">
    <location>
        <position position="1"/>
    </location>
</feature>
<protein>
    <recommendedName>
        <fullName evidence="2">AB hydrolase-1 domain-containing protein</fullName>
    </recommendedName>
</protein>
<feature type="domain" description="AB hydrolase-1" evidence="2">
    <location>
        <begin position="9"/>
        <end position="189"/>
    </location>
</feature>
<name>A0A382UJK9_9ZZZZ</name>
<dbReference type="PANTHER" id="PTHR43329">
    <property type="entry name" value="EPOXIDE HYDROLASE"/>
    <property type="match status" value="1"/>
</dbReference>
<dbReference type="InterPro" id="IPR000639">
    <property type="entry name" value="Epox_hydrolase-like"/>
</dbReference>
<evidence type="ECO:0000259" key="2">
    <source>
        <dbReference type="Pfam" id="PF00561"/>
    </source>
</evidence>
<dbReference type="InterPro" id="IPR029058">
    <property type="entry name" value="AB_hydrolase_fold"/>
</dbReference>
<dbReference type="EMBL" id="UINC01144399">
    <property type="protein sequence ID" value="SVD33881.1"/>
    <property type="molecule type" value="Genomic_DNA"/>
</dbReference>
<sequence>VDQYKMPLLVADVRAVITHLKKEKAIIVGHDWGGAVAWSFAMSHPKVCDKLIILNLPHPWGLGRELANNPDQRKNSQYARDFQKPGAHEKLSARGLSRWVKDKAAREKYRAAFERSDFEAMLNYYKANYPRPPYKAPEGSPPKVQAPVLMFHGLDDWALLPGALNDTWKWLDKDLTLVTVPGSGHFVQQDAAETVSRTMKSWLELQEKAASQP</sequence>
<dbReference type="PRINTS" id="PR00412">
    <property type="entry name" value="EPOXHYDRLASE"/>
</dbReference>
<dbReference type="GO" id="GO:0016787">
    <property type="term" value="F:hydrolase activity"/>
    <property type="evidence" value="ECO:0007669"/>
    <property type="project" value="UniProtKB-KW"/>
</dbReference>
<evidence type="ECO:0000313" key="3">
    <source>
        <dbReference type="EMBL" id="SVD33881.1"/>
    </source>
</evidence>
<reference evidence="3" key="1">
    <citation type="submission" date="2018-05" db="EMBL/GenBank/DDBJ databases">
        <authorList>
            <person name="Lanie J.A."/>
            <person name="Ng W.-L."/>
            <person name="Kazmierczak K.M."/>
            <person name="Andrzejewski T.M."/>
            <person name="Davidsen T.M."/>
            <person name="Wayne K.J."/>
            <person name="Tettelin H."/>
            <person name="Glass J.I."/>
            <person name="Rusch D."/>
            <person name="Podicherti R."/>
            <person name="Tsui H.-C.T."/>
            <person name="Winkler M.E."/>
        </authorList>
    </citation>
    <scope>NUCLEOTIDE SEQUENCE</scope>
</reference>
<proteinExistence type="predicted"/>
<accession>A0A382UJK9</accession>
<keyword evidence="1" id="KW-0378">Hydrolase</keyword>
<dbReference type="Pfam" id="PF00561">
    <property type="entry name" value="Abhydrolase_1"/>
    <property type="match status" value="1"/>
</dbReference>
<dbReference type="Gene3D" id="3.40.50.1820">
    <property type="entry name" value="alpha/beta hydrolase"/>
    <property type="match status" value="1"/>
</dbReference>
<dbReference type="AlphaFoldDB" id="A0A382UJK9"/>
<gene>
    <name evidence="3" type="ORF">METZ01_LOCUS386735</name>
</gene>
<dbReference type="SUPFAM" id="SSF53474">
    <property type="entry name" value="alpha/beta-Hydrolases"/>
    <property type="match status" value="1"/>
</dbReference>
<evidence type="ECO:0000256" key="1">
    <source>
        <dbReference type="ARBA" id="ARBA00022801"/>
    </source>
</evidence>
<organism evidence="3">
    <name type="scientific">marine metagenome</name>
    <dbReference type="NCBI Taxonomy" id="408172"/>
    <lineage>
        <taxon>unclassified sequences</taxon>
        <taxon>metagenomes</taxon>
        <taxon>ecological metagenomes</taxon>
    </lineage>
</organism>
<dbReference type="InterPro" id="IPR000073">
    <property type="entry name" value="AB_hydrolase_1"/>
</dbReference>